<dbReference type="InterPro" id="IPR038418">
    <property type="entry name" value="6-PTP_synth/QueD_sf"/>
</dbReference>
<organism evidence="12 13">
    <name type="scientific">Plastoroseomonas arctica</name>
    <dbReference type="NCBI Taxonomy" id="1509237"/>
    <lineage>
        <taxon>Bacteria</taxon>
        <taxon>Pseudomonadati</taxon>
        <taxon>Pseudomonadota</taxon>
        <taxon>Alphaproteobacteria</taxon>
        <taxon>Acetobacterales</taxon>
        <taxon>Acetobacteraceae</taxon>
        <taxon>Plastoroseomonas</taxon>
    </lineage>
</organism>
<comment type="cofactor">
    <cofactor evidence="1">
        <name>Zn(2+)</name>
        <dbReference type="ChEBI" id="CHEBI:29105"/>
    </cofactor>
</comment>
<evidence type="ECO:0000313" key="13">
    <source>
        <dbReference type="Proteomes" id="UP001196068"/>
    </source>
</evidence>
<keyword evidence="9" id="KW-0456">Lyase</keyword>
<comment type="catalytic activity">
    <reaction evidence="11">
        <text>7,8-dihydroneopterin 3'-triphosphate + H2O = 6-carboxy-5,6,7,8-tetrahydropterin + triphosphate + acetaldehyde + 2 H(+)</text>
        <dbReference type="Rhea" id="RHEA:27966"/>
        <dbReference type="ChEBI" id="CHEBI:15343"/>
        <dbReference type="ChEBI" id="CHEBI:15377"/>
        <dbReference type="ChEBI" id="CHEBI:15378"/>
        <dbReference type="ChEBI" id="CHEBI:18036"/>
        <dbReference type="ChEBI" id="CHEBI:58462"/>
        <dbReference type="ChEBI" id="CHEBI:61032"/>
        <dbReference type="EC" id="4.1.2.50"/>
    </reaction>
</comment>
<dbReference type="EMBL" id="JAAEDH010000010">
    <property type="protein sequence ID" value="MBR0655478.1"/>
    <property type="molecule type" value="Genomic_DNA"/>
</dbReference>
<evidence type="ECO:0000256" key="9">
    <source>
        <dbReference type="ARBA" id="ARBA00023239"/>
    </source>
</evidence>
<reference evidence="12" key="1">
    <citation type="submission" date="2020-01" db="EMBL/GenBank/DDBJ databases">
        <authorList>
            <person name="Rat A."/>
        </authorList>
    </citation>
    <scope>NUCLEOTIDE SEQUENCE</scope>
    <source>
        <strain evidence="12">LMG 28251</strain>
    </source>
</reference>
<keyword evidence="8" id="KW-0862">Zinc</keyword>
<evidence type="ECO:0000256" key="2">
    <source>
        <dbReference type="ARBA" id="ARBA00002285"/>
    </source>
</evidence>
<sequence length="190" mass="20743">MFSLVFSRRYAMAHRLIAGLSEQCAIPHGHNEIVTVTLRAVSPTHLDGAANMVVLFERAKGTWHRWIDEHVDHSLHLSADDPLLDWFAAREPHRLARILVTPGDPTTEVLAACMMAKLNAFLAADGGLLVCASISVDETPTNRVTFDGDPAAALPRPLLENPWWTRADMSISDLDALAPAAANLHGDALR</sequence>
<comment type="pathway">
    <text evidence="3">Purine metabolism; 7-cyano-7-deazaguanine biosynthesis.</text>
</comment>
<dbReference type="PANTHER" id="PTHR12589">
    <property type="entry name" value="PYRUVOYL TETRAHYDROBIOPTERIN SYNTHASE"/>
    <property type="match status" value="1"/>
</dbReference>
<dbReference type="SUPFAM" id="SSF55620">
    <property type="entry name" value="Tetrahydrobiopterin biosynthesis enzymes-like"/>
    <property type="match status" value="1"/>
</dbReference>
<dbReference type="InterPro" id="IPR007115">
    <property type="entry name" value="6-PTP_synth/QueD"/>
</dbReference>
<dbReference type="AlphaFoldDB" id="A0AAF1JZ45"/>
<evidence type="ECO:0000256" key="1">
    <source>
        <dbReference type="ARBA" id="ARBA00001947"/>
    </source>
</evidence>
<comment type="caution">
    <text evidence="12">The sequence shown here is derived from an EMBL/GenBank/DDBJ whole genome shotgun (WGS) entry which is preliminary data.</text>
</comment>
<keyword evidence="7" id="KW-0479">Metal-binding</keyword>
<evidence type="ECO:0000256" key="3">
    <source>
        <dbReference type="ARBA" id="ARBA00005061"/>
    </source>
</evidence>
<dbReference type="PANTHER" id="PTHR12589:SF7">
    <property type="entry name" value="6-PYRUVOYL TETRAHYDROBIOPTERIN SYNTHASE"/>
    <property type="match status" value="1"/>
</dbReference>
<evidence type="ECO:0000313" key="12">
    <source>
        <dbReference type="EMBL" id="MBR0655478.1"/>
    </source>
</evidence>
<evidence type="ECO:0000256" key="5">
    <source>
        <dbReference type="ARBA" id="ARBA00012982"/>
    </source>
</evidence>
<proteinExistence type="inferred from homology"/>
<keyword evidence="13" id="KW-1185">Reference proteome</keyword>
<accession>A0AAF1JZ45</accession>
<dbReference type="GO" id="GO:0046872">
    <property type="term" value="F:metal ion binding"/>
    <property type="evidence" value="ECO:0007669"/>
    <property type="project" value="UniProtKB-KW"/>
</dbReference>
<dbReference type="Gene3D" id="3.30.479.10">
    <property type="entry name" value="6-pyruvoyl tetrahydropterin synthase/QueD"/>
    <property type="match status" value="1"/>
</dbReference>
<comment type="function">
    <text evidence="2">Catalyzes the conversion of 7,8-dihydroneopterin triphosphate (H2NTP) to 6-carboxy-5,6,7,8-tetrahydropterin (CPH4) and acetaldehyde.</text>
</comment>
<dbReference type="RefSeq" id="WP_211874315.1">
    <property type="nucleotide sequence ID" value="NZ_JAAEDH010000010.1"/>
</dbReference>
<gene>
    <name evidence="12" type="ORF">GXW79_10320</name>
</gene>
<dbReference type="Proteomes" id="UP001196068">
    <property type="component" value="Unassembled WGS sequence"/>
</dbReference>
<evidence type="ECO:0000256" key="8">
    <source>
        <dbReference type="ARBA" id="ARBA00022833"/>
    </source>
</evidence>
<evidence type="ECO:0000256" key="7">
    <source>
        <dbReference type="ARBA" id="ARBA00022723"/>
    </source>
</evidence>
<evidence type="ECO:0000256" key="4">
    <source>
        <dbReference type="ARBA" id="ARBA00008900"/>
    </source>
</evidence>
<dbReference type="EC" id="4.1.2.50" evidence="5"/>
<dbReference type="GO" id="GO:0070497">
    <property type="term" value="F:6-carboxytetrahydropterin synthase activity"/>
    <property type="evidence" value="ECO:0007669"/>
    <property type="project" value="UniProtKB-EC"/>
</dbReference>
<evidence type="ECO:0000256" key="6">
    <source>
        <dbReference type="ARBA" id="ARBA00018141"/>
    </source>
</evidence>
<reference evidence="12" key="2">
    <citation type="journal article" date="2021" name="Syst. Appl. Microbiol.">
        <title>Roseomonas hellenica sp. nov., isolated from roots of wild-growing Alkanna tinctoria.</title>
        <authorList>
            <person name="Rat A."/>
            <person name="Naranjo H.D."/>
            <person name="Lebbe L."/>
            <person name="Cnockaert M."/>
            <person name="Krigas N."/>
            <person name="Grigoriadou K."/>
            <person name="Maloupa E."/>
            <person name="Willems A."/>
        </authorList>
    </citation>
    <scope>NUCLEOTIDE SEQUENCE</scope>
    <source>
        <strain evidence="12">LMG 28251</strain>
    </source>
</reference>
<protein>
    <recommendedName>
        <fullName evidence="6">6-carboxy-5,6,7,8-tetrahydropterin synthase</fullName>
        <ecNumber evidence="5">4.1.2.50</ecNumber>
    </recommendedName>
    <alternativeName>
        <fullName evidence="10">Queuosine biosynthesis protein QueD</fullName>
    </alternativeName>
</protein>
<dbReference type="Pfam" id="PF01242">
    <property type="entry name" value="PTPS"/>
    <property type="match status" value="1"/>
</dbReference>
<name>A0AAF1JZ45_9PROT</name>
<evidence type="ECO:0000256" key="10">
    <source>
        <dbReference type="ARBA" id="ARBA00031449"/>
    </source>
</evidence>
<evidence type="ECO:0000256" key="11">
    <source>
        <dbReference type="ARBA" id="ARBA00048807"/>
    </source>
</evidence>
<comment type="similarity">
    <text evidence="4">Belongs to the PTPS family. QueD subfamily.</text>
</comment>